<dbReference type="SUPFAM" id="SSF52402">
    <property type="entry name" value="Adenine nucleotide alpha hydrolases-like"/>
    <property type="match status" value="1"/>
</dbReference>
<sequence length="581" mass="66703">MKDFLFSTEEFAAAALKEKSADSEIFAGETVRQFEGEWGTLLVTEDCYTQFQPYEDGKHLFIVLGGPLYTGPGTEDFLSAVPRLMSDWEAIDFSQHFDGPFALLKVDKEDKRMDCVTDLLSFIPVYRAEQEGHLLLSSHVDLLADAAGEREKRDAVSELDFILHGAVTYPYTAYENIRQVSPGTIHTIDKNTADISGRIWWLPEEILRYTSIEEAADDLRNTVETYVNRVTEKESSVAHFISGGEDSRTIAGLIPDHLHKDSFVFLDDLNLEGKIAKKSAAIYESNFHFYARDPLHYLHILPGSSELVGSGSEYKHAHTYGFHEKAGLNKYPVVLGGLFSDALLKGARIRKIRGSKKFPFLPDIKDSYYTVNKEAGVDIFKDEVMKTLRQRREDHYHTIKKMRPESAKEWFQMWPASMNMNIPNLHVNRRLFCSYEPFMANGVVKISASVPQNWKMNRKLFHRAFKPYLKPAWWLWHSDGRFPYFSRYANIVPQLFVWMYMNLAVKTGKIKGHQGPFAHWDTIFSSEAFRLMKEEYLNYGGVLPQTLKSNHLFSSIFESNQLGPQQKINLLQVLHHHKTDG</sequence>
<dbReference type="EC" id="6.3.5.4" evidence="2"/>
<accession>A0A1H3CY42</accession>
<dbReference type="Proteomes" id="UP000198647">
    <property type="component" value="Unassembled WGS sequence"/>
</dbReference>
<feature type="domain" description="Asparagine synthetase" evidence="5">
    <location>
        <begin position="219"/>
        <end position="468"/>
    </location>
</feature>
<evidence type="ECO:0000256" key="4">
    <source>
        <dbReference type="ARBA" id="ARBA00048741"/>
    </source>
</evidence>
<proteinExistence type="predicted"/>
<dbReference type="PANTHER" id="PTHR43284">
    <property type="entry name" value="ASPARAGINE SYNTHETASE (GLUTAMINE-HYDROLYZING)"/>
    <property type="match status" value="1"/>
</dbReference>
<dbReference type="InterPro" id="IPR014729">
    <property type="entry name" value="Rossmann-like_a/b/a_fold"/>
</dbReference>
<protein>
    <recommendedName>
        <fullName evidence="2">asparagine synthase (glutamine-hydrolyzing)</fullName>
        <ecNumber evidence="2">6.3.5.4</ecNumber>
    </recommendedName>
</protein>
<evidence type="ECO:0000259" key="5">
    <source>
        <dbReference type="Pfam" id="PF00733"/>
    </source>
</evidence>
<evidence type="ECO:0000256" key="3">
    <source>
        <dbReference type="ARBA" id="ARBA00022888"/>
    </source>
</evidence>
<dbReference type="SUPFAM" id="SSF56235">
    <property type="entry name" value="N-terminal nucleophile aminohydrolases (Ntn hydrolases)"/>
    <property type="match status" value="1"/>
</dbReference>
<gene>
    <name evidence="6" type="ORF">SAMN04488081_0745</name>
</gene>
<evidence type="ECO:0000256" key="2">
    <source>
        <dbReference type="ARBA" id="ARBA00012737"/>
    </source>
</evidence>
<dbReference type="Gene3D" id="3.40.50.620">
    <property type="entry name" value="HUPs"/>
    <property type="match status" value="1"/>
</dbReference>
<keyword evidence="7" id="KW-1185">Reference proteome</keyword>
<dbReference type="PANTHER" id="PTHR43284:SF1">
    <property type="entry name" value="ASPARAGINE SYNTHETASE"/>
    <property type="match status" value="1"/>
</dbReference>
<dbReference type="InterPro" id="IPR001962">
    <property type="entry name" value="Asn_synthase"/>
</dbReference>
<reference evidence="6 7" key="1">
    <citation type="submission" date="2016-10" db="EMBL/GenBank/DDBJ databases">
        <authorList>
            <person name="Varghese N."/>
            <person name="Submissions S."/>
        </authorList>
    </citation>
    <scope>NUCLEOTIDE SEQUENCE [LARGE SCALE GENOMIC DNA]</scope>
    <source>
        <strain evidence="6 7">DSM 20748</strain>
    </source>
</reference>
<evidence type="ECO:0000256" key="1">
    <source>
        <dbReference type="ARBA" id="ARBA00005187"/>
    </source>
</evidence>
<dbReference type="RefSeq" id="WP_093105685.1">
    <property type="nucleotide sequence ID" value="NZ_FNOS01000002.1"/>
</dbReference>
<comment type="catalytic activity">
    <reaction evidence="4">
        <text>L-aspartate + L-glutamine + ATP + H2O = L-asparagine + L-glutamate + AMP + diphosphate + H(+)</text>
        <dbReference type="Rhea" id="RHEA:12228"/>
        <dbReference type="ChEBI" id="CHEBI:15377"/>
        <dbReference type="ChEBI" id="CHEBI:15378"/>
        <dbReference type="ChEBI" id="CHEBI:29985"/>
        <dbReference type="ChEBI" id="CHEBI:29991"/>
        <dbReference type="ChEBI" id="CHEBI:30616"/>
        <dbReference type="ChEBI" id="CHEBI:33019"/>
        <dbReference type="ChEBI" id="CHEBI:58048"/>
        <dbReference type="ChEBI" id="CHEBI:58359"/>
        <dbReference type="ChEBI" id="CHEBI:456215"/>
        <dbReference type="EC" id="6.3.5.4"/>
    </reaction>
</comment>
<dbReference type="InterPro" id="IPR029055">
    <property type="entry name" value="Ntn_hydrolases_N"/>
</dbReference>
<keyword evidence="3" id="KW-0028">Amino-acid biosynthesis</keyword>
<name>A0A1H3CY42_9BACI</name>
<organism evidence="6 7">
    <name type="scientific">Salimicrobium album</name>
    <dbReference type="NCBI Taxonomy" id="50717"/>
    <lineage>
        <taxon>Bacteria</taxon>
        <taxon>Bacillati</taxon>
        <taxon>Bacillota</taxon>
        <taxon>Bacilli</taxon>
        <taxon>Bacillales</taxon>
        <taxon>Bacillaceae</taxon>
        <taxon>Salimicrobium</taxon>
    </lineage>
</organism>
<dbReference type="InterPro" id="IPR051786">
    <property type="entry name" value="ASN_synthetase/amidase"/>
</dbReference>
<keyword evidence="3" id="KW-0061">Asparagine biosynthesis</keyword>
<dbReference type="Gene3D" id="3.60.20.10">
    <property type="entry name" value="Glutamine Phosphoribosylpyrophosphate, subunit 1, domain 1"/>
    <property type="match status" value="1"/>
</dbReference>
<evidence type="ECO:0000313" key="6">
    <source>
        <dbReference type="EMBL" id="SDX58464.1"/>
    </source>
</evidence>
<comment type="pathway">
    <text evidence="1">Amino-acid biosynthesis; L-asparagine biosynthesis; L-asparagine from L-aspartate (L-Gln route): step 1/1.</text>
</comment>
<dbReference type="EMBL" id="FNOS01000002">
    <property type="protein sequence ID" value="SDX58464.1"/>
    <property type="molecule type" value="Genomic_DNA"/>
</dbReference>
<comment type="caution">
    <text evidence="6">The sequence shown here is derived from an EMBL/GenBank/DDBJ whole genome shotgun (WGS) entry which is preliminary data.</text>
</comment>
<evidence type="ECO:0000313" key="7">
    <source>
        <dbReference type="Proteomes" id="UP000198647"/>
    </source>
</evidence>
<dbReference type="Pfam" id="PF00733">
    <property type="entry name" value="Asn_synthase"/>
    <property type="match status" value="1"/>
</dbReference>